<evidence type="ECO:0000256" key="6">
    <source>
        <dbReference type="ARBA" id="ARBA00022989"/>
    </source>
</evidence>
<dbReference type="EMBL" id="LUCM01002680">
    <property type="protein sequence ID" value="KAA0197008.1"/>
    <property type="molecule type" value="Genomic_DNA"/>
</dbReference>
<keyword evidence="4 8" id="KW-0812">Transmembrane</keyword>
<keyword evidence="5" id="KW-0677">Repeat</keyword>
<dbReference type="PANTHER" id="PTHR45683">
    <property type="entry name" value="MITOCHONDRIAL NICOTINAMIDE ADENINE DINUCLEOTIDE TRANSPORTER 1-RELATED-RELATED"/>
    <property type="match status" value="1"/>
</dbReference>
<dbReference type="InterPro" id="IPR018108">
    <property type="entry name" value="MCP_transmembrane"/>
</dbReference>
<evidence type="ECO:0000313" key="10">
    <source>
        <dbReference type="EMBL" id="KAA0197008.1"/>
    </source>
</evidence>
<comment type="caution">
    <text evidence="10">The sequence shown here is derived from an EMBL/GenBank/DDBJ whole genome shotgun (WGS) entry which is preliminary data.</text>
</comment>
<evidence type="ECO:0000256" key="1">
    <source>
        <dbReference type="ARBA" id="ARBA00004141"/>
    </source>
</evidence>
<comment type="subcellular location">
    <subcellularLocation>
        <location evidence="1">Membrane</location>
        <topology evidence="1">Multi-pass membrane protein</topology>
    </subcellularLocation>
</comment>
<gene>
    <name evidence="10" type="ORF">FBUS_06193</name>
</gene>
<dbReference type="InterPro" id="IPR044712">
    <property type="entry name" value="SLC25A32-like"/>
</dbReference>
<sequence length="214" mass="24815">PLSHSFFLRFSKGSLTLCITNPIWVVKTRLCLQYERLAQIAERSVASSKIGDTGRLYRTIPRSETTWSTLVNLWRFEGLRGLYRGFLPGLFGVSHGAIQFMLYEEMRNAYNQRYRDRPVNAKLTALEYLTFASVSKLAAALLTYPYQVVRSRLQDQHRHYRGLVHVVRELWIFEGFLGFYKGIVPNLLRVVPACAITFVIYEYMVDLLHSKVVL</sequence>
<evidence type="ECO:0000256" key="7">
    <source>
        <dbReference type="ARBA" id="ARBA00023136"/>
    </source>
</evidence>
<evidence type="ECO:0000256" key="2">
    <source>
        <dbReference type="ARBA" id="ARBA00006375"/>
    </source>
</evidence>
<dbReference type="Proteomes" id="UP000728185">
    <property type="component" value="Unassembled WGS sequence"/>
</dbReference>
<dbReference type="GO" id="GO:0006862">
    <property type="term" value="P:nucleotide transport"/>
    <property type="evidence" value="ECO:0007669"/>
    <property type="project" value="InterPro"/>
</dbReference>
<dbReference type="PROSITE" id="PS50920">
    <property type="entry name" value="SOLCAR"/>
    <property type="match status" value="2"/>
</dbReference>
<evidence type="ECO:0000256" key="8">
    <source>
        <dbReference type="PROSITE-ProRule" id="PRU00282"/>
    </source>
</evidence>
<comment type="similarity">
    <text evidence="2 9">Belongs to the mitochondrial carrier (TC 2.A.29) family.</text>
</comment>
<feature type="non-terminal residue" evidence="10">
    <location>
        <position position="1"/>
    </location>
</feature>
<dbReference type="Gene3D" id="1.50.40.10">
    <property type="entry name" value="Mitochondrial carrier domain"/>
    <property type="match status" value="1"/>
</dbReference>
<feature type="repeat" description="Solcar" evidence="8">
    <location>
        <begin position="123"/>
        <end position="207"/>
    </location>
</feature>
<evidence type="ECO:0000256" key="3">
    <source>
        <dbReference type="ARBA" id="ARBA00022448"/>
    </source>
</evidence>
<keyword evidence="6" id="KW-1133">Transmembrane helix</keyword>
<evidence type="ECO:0000256" key="5">
    <source>
        <dbReference type="ARBA" id="ARBA00022737"/>
    </source>
</evidence>
<evidence type="ECO:0000313" key="11">
    <source>
        <dbReference type="Proteomes" id="UP000728185"/>
    </source>
</evidence>
<dbReference type="AlphaFoldDB" id="A0A8E0S076"/>
<dbReference type="Pfam" id="PF00153">
    <property type="entry name" value="Mito_carr"/>
    <property type="match status" value="2"/>
</dbReference>
<keyword evidence="7 8" id="KW-0472">Membrane</keyword>
<dbReference type="InterPro" id="IPR023395">
    <property type="entry name" value="MCP_dom_sf"/>
</dbReference>
<dbReference type="OrthoDB" id="428293at2759"/>
<organism evidence="10 11">
    <name type="scientific">Fasciolopsis buskii</name>
    <dbReference type="NCBI Taxonomy" id="27845"/>
    <lineage>
        <taxon>Eukaryota</taxon>
        <taxon>Metazoa</taxon>
        <taxon>Spiralia</taxon>
        <taxon>Lophotrochozoa</taxon>
        <taxon>Platyhelminthes</taxon>
        <taxon>Trematoda</taxon>
        <taxon>Digenea</taxon>
        <taxon>Plagiorchiida</taxon>
        <taxon>Echinostomata</taxon>
        <taxon>Echinostomatoidea</taxon>
        <taxon>Fasciolidae</taxon>
        <taxon>Fasciolopsis</taxon>
    </lineage>
</organism>
<dbReference type="GO" id="GO:0055085">
    <property type="term" value="P:transmembrane transport"/>
    <property type="evidence" value="ECO:0007669"/>
    <property type="project" value="InterPro"/>
</dbReference>
<accession>A0A8E0S076</accession>
<keyword evidence="3 9" id="KW-0813">Transport</keyword>
<evidence type="ECO:0000256" key="4">
    <source>
        <dbReference type="ARBA" id="ARBA00022692"/>
    </source>
</evidence>
<name>A0A8E0S076_9TREM</name>
<feature type="repeat" description="Solcar" evidence="8">
    <location>
        <begin position="4"/>
        <end position="109"/>
    </location>
</feature>
<reference evidence="10" key="1">
    <citation type="submission" date="2019-05" db="EMBL/GenBank/DDBJ databases">
        <title>Annotation for the trematode Fasciolopsis buski.</title>
        <authorList>
            <person name="Choi Y.-J."/>
        </authorList>
    </citation>
    <scope>NUCLEOTIDE SEQUENCE</scope>
    <source>
        <strain evidence="10">HT</strain>
        <tissue evidence="10">Whole worm</tissue>
    </source>
</reference>
<protein>
    <submittedName>
        <fullName evidence="10">Mitochondrial folate transporter/carrier</fullName>
    </submittedName>
</protein>
<evidence type="ECO:0000256" key="9">
    <source>
        <dbReference type="RuleBase" id="RU000488"/>
    </source>
</evidence>
<dbReference type="GO" id="GO:0016020">
    <property type="term" value="C:membrane"/>
    <property type="evidence" value="ECO:0007669"/>
    <property type="project" value="UniProtKB-SubCell"/>
</dbReference>
<keyword evidence="11" id="KW-1185">Reference proteome</keyword>
<dbReference type="SUPFAM" id="SSF103506">
    <property type="entry name" value="Mitochondrial carrier"/>
    <property type="match status" value="1"/>
</dbReference>
<proteinExistence type="inferred from homology"/>